<protein>
    <submittedName>
        <fullName evidence="1">GyrI-like domain-containing protein</fullName>
    </submittedName>
</protein>
<comment type="caution">
    <text evidence="1">The sequence shown here is derived from an EMBL/GenBank/DDBJ whole genome shotgun (WGS) entry which is preliminary data.</text>
</comment>
<gene>
    <name evidence="1" type="ORF">C5S46_01990</name>
</gene>
<evidence type="ECO:0000313" key="2">
    <source>
        <dbReference type="Proteomes" id="UP000315423"/>
    </source>
</evidence>
<dbReference type="Proteomes" id="UP000315423">
    <property type="component" value="Unassembled WGS sequence"/>
</dbReference>
<accession>A0AC61SCP9</accession>
<evidence type="ECO:0000313" key="1">
    <source>
        <dbReference type="EMBL" id="TKY92184.1"/>
    </source>
</evidence>
<reference evidence="1" key="1">
    <citation type="submission" date="2018-09" db="EMBL/GenBank/DDBJ databases">
        <title>A genomic encyclopedia of anaerobic methanotrophic archaea.</title>
        <authorList>
            <person name="Skennerton C.T."/>
            <person name="Chadwick G.L."/>
            <person name="Laso-Perez R."/>
            <person name="Leu A.O."/>
            <person name="Speth D.R."/>
            <person name="Yu H."/>
            <person name="Morgan-Lang C."/>
            <person name="Hatzenpichler R."/>
            <person name="Goudeau D."/>
            <person name="Malmstrom R."/>
            <person name="Woyke T."/>
            <person name="Hallam S."/>
            <person name="Tyson G.W."/>
            <person name="Wegener G."/>
            <person name="Boetius A."/>
            <person name="Orphan V.J."/>
        </authorList>
    </citation>
    <scope>NUCLEOTIDE SEQUENCE</scope>
    <source>
        <strain evidence="1">CONS3730D10UFb2</strain>
    </source>
</reference>
<organism evidence="1 2">
    <name type="scientific">Candidatus Methanomarinus sp</name>
    <dbReference type="NCBI Taxonomy" id="3386244"/>
    <lineage>
        <taxon>Archaea</taxon>
        <taxon>Methanobacteriati</taxon>
        <taxon>Methanobacteriota</taxon>
        <taxon>Stenosarchaea group</taxon>
        <taxon>Methanomicrobia</taxon>
        <taxon>Methanosarcinales</taxon>
        <taxon>ANME-2 cluster</taxon>
        <taxon>Candidatus Methanocomedenaceae</taxon>
        <taxon>Candidatus Methanomarinus</taxon>
    </lineage>
</organism>
<sequence>MEKDIKVEVREMPELHVAYVRHTGPYKGDTKLFADLFGKLMGWAGPRGLLSSPETMAVSVYQDDPETTDEDKLELHVCITVPEDTEVEGEIGKMTVPGGMYAVARFELDPDEYEDAWNMIYGSWLPESGYLHDERVCYEIYRNDLEEHPQNKHVVDICIPVKPIPDRK</sequence>
<dbReference type="EMBL" id="QYBA01000065">
    <property type="protein sequence ID" value="TKY92184.1"/>
    <property type="molecule type" value="Genomic_DNA"/>
</dbReference>
<proteinExistence type="predicted"/>
<name>A0AC61SCP9_9EURY</name>